<proteinExistence type="predicted"/>
<comment type="caution">
    <text evidence="1">The sequence shown here is derived from an EMBL/GenBank/DDBJ whole genome shotgun (WGS) entry which is preliminary data.</text>
</comment>
<name>A0AAW4WLI7_9FIRM</name>
<accession>A0AAW4WLI7</accession>
<protein>
    <submittedName>
        <fullName evidence="1">Uncharacterized protein</fullName>
    </submittedName>
</protein>
<dbReference type="AlphaFoldDB" id="A0AAW4WLI7"/>
<gene>
    <name evidence="1" type="ORF">LKD47_10145</name>
</gene>
<dbReference type="RefSeq" id="WP_022503238.1">
    <property type="nucleotide sequence ID" value="NZ_JAJEQW010000010.1"/>
</dbReference>
<evidence type="ECO:0000313" key="1">
    <source>
        <dbReference type="EMBL" id="MCC2242657.1"/>
    </source>
</evidence>
<organism evidence="1 2">
    <name type="scientific">Roseburia amylophila</name>
    <dbReference type="NCBI Taxonomy" id="2981794"/>
    <lineage>
        <taxon>Bacteria</taxon>
        <taxon>Bacillati</taxon>
        <taxon>Bacillota</taxon>
        <taxon>Clostridia</taxon>
        <taxon>Lachnospirales</taxon>
        <taxon>Lachnospiraceae</taxon>
        <taxon>Roseburia</taxon>
    </lineage>
</organism>
<evidence type="ECO:0000313" key="2">
    <source>
        <dbReference type="Proteomes" id="UP001198893"/>
    </source>
</evidence>
<reference evidence="1" key="1">
    <citation type="submission" date="2021-10" db="EMBL/GenBank/DDBJ databases">
        <title>Anaerobic single-cell dispensing facilitates the cultivation of human gut bacteria.</title>
        <authorList>
            <person name="Afrizal A."/>
        </authorList>
    </citation>
    <scope>NUCLEOTIDE SEQUENCE</scope>
    <source>
        <strain evidence="1">CLA-AA-H204</strain>
    </source>
</reference>
<sequence length="99" mass="11261">MLRMSSYMSRGQKLIEAGKTPDAMRLVTRGFQHYAERVLKAIQPYAKADACMLVLILRHIADEIERNNPGTKEQVEVLKKAVVLPTIEEIEKVKRPNGK</sequence>
<dbReference type="EMBL" id="JAJEQW010000010">
    <property type="protein sequence ID" value="MCC2242657.1"/>
    <property type="molecule type" value="Genomic_DNA"/>
</dbReference>
<dbReference type="Proteomes" id="UP001198893">
    <property type="component" value="Unassembled WGS sequence"/>
</dbReference>